<gene>
    <name evidence="3" type="ORF">LAME_0H17392G</name>
</gene>
<dbReference type="PANTHER" id="PTHR15830">
    <property type="entry name" value="TELOMERE LENGTH REGULATION PROTEIN TEL2 FAMILY MEMBER"/>
    <property type="match status" value="1"/>
</dbReference>
<organism evidence="3 4">
    <name type="scientific">Lachancea meyersii CBS 8951</name>
    <dbReference type="NCBI Taxonomy" id="1266667"/>
    <lineage>
        <taxon>Eukaryota</taxon>
        <taxon>Fungi</taxon>
        <taxon>Dikarya</taxon>
        <taxon>Ascomycota</taxon>
        <taxon>Saccharomycotina</taxon>
        <taxon>Saccharomycetes</taxon>
        <taxon>Saccharomycetales</taxon>
        <taxon>Saccharomycetaceae</taxon>
        <taxon>Lachancea</taxon>
    </lineage>
</organism>
<evidence type="ECO:0000313" key="4">
    <source>
        <dbReference type="Proteomes" id="UP000191144"/>
    </source>
</evidence>
<dbReference type="OrthoDB" id="10258062at2759"/>
<dbReference type="InterPro" id="IPR016024">
    <property type="entry name" value="ARM-type_fold"/>
</dbReference>
<dbReference type="InterPro" id="IPR019337">
    <property type="entry name" value="Telomere_length_regulation_dom"/>
</dbReference>
<sequence>MSEAEVARAIGLLKSQPPAEDIKRCLLLLSEEKSLSLESAAVIVKYVVPIFPSLPRDIQKELIKVFGCHFTLVTHTMNLIDMVQKNPEVSIYKAFLMQALSENSSALSNYLGRSQSPSEIQILKSAFFGSKILSRLGSGVDIVAYVEVLRGQIEYIFEYHHSLNQKMYAEFLVALLSLHEGLCLDLVFRDVALRNADRFQKFLQVLLSASVLCRNRLFRSLLKYLDIVISSESAHSAYNLLRSIGPVDIQYDLLIDLKNPLLSVILVHTMSEKQKLSHYRYLMGFFRRGNSTEDLATCFLLAIIFEHLPSEVRQSISSDNMFLDAVTARLSSQHAVVRERTMFLAKQVTNGGLEYESDFEIVIPDFTAPETDTIAFDLLQKTPDSENDSLEPLEGNANIARVLDLTLSKNQSDEEGFTIVFLKDLVREFEQEEKNKSDRIYLLKATVRLVRQKKDFILEIESYSSQLLTMICVLNNSFEEPQFQEWKINALVSIIVVVPEKITELIQILFGQELSLQQRITILSVMSLAARELRGIDDAFIVKPQTDFPTERLPWDSPNKPISGETPRSIEASNSHTVWRSRKLDKAAKGNTAPVNRFQRVAPKFFYPLAHGWLNGIDMGVYDEMFKKHYLSTMQLILSAAQPHYEFSSMYALMCSVIEDAIKNGLPLDDLDLAKLSELSKGAADH</sequence>
<dbReference type="InterPro" id="IPR051970">
    <property type="entry name" value="TEL2_Regulation"/>
</dbReference>
<evidence type="ECO:0000256" key="1">
    <source>
        <dbReference type="ARBA" id="ARBA00006133"/>
    </source>
</evidence>
<dbReference type="InterPro" id="IPR038528">
    <property type="entry name" value="TEL2_C_sf"/>
</dbReference>
<feature type="domain" description="Telomere length regulation protein conserved" evidence="2">
    <location>
        <begin position="419"/>
        <end position="530"/>
    </location>
</feature>
<dbReference type="AlphaFoldDB" id="A0A1G4KIH8"/>
<evidence type="ECO:0000313" key="3">
    <source>
        <dbReference type="EMBL" id="SCV04305.1"/>
    </source>
</evidence>
<name>A0A1G4KIH8_9SACH</name>
<dbReference type="Gene3D" id="1.25.40.720">
    <property type="entry name" value="Telomere length regulation protein 2, C-terminal domain"/>
    <property type="match status" value="2"/>
</dbReference>
<dbReference type="Pfam" id="PF10193">
    <property type="entry name" value="Telomere_reg-2"/>
    <property type="match status" value="1"/>
</dbReference>
<proteinExistence type="inferred from homology"/>
<protein>
    <submittedName>
        <fullName evidence="3">LAME_0H17392g1_1</fullName>
    </submittedName>
</protein>
<dbReference type="SUPFAM" id="SSF48371">
    <property type="entry name" value="ARM repeat"/>
    <property type="match status" value="1"/>
</dbReference>
<dbReference type="EMBL" id="LT598480">
    <property type="protein sequence ID" value="SCV04305.1"/>
    <property type="molecule type" value="Genomic_DNA"/>
</dbReference>
<comment type="similarity">
    <text evidence="1">Belongs to the TEL2 family.</text>
</comment>
<reference evidence="4" key="1">
    <citation type="submission" date="2016-03" db="EMBL/GenBank/DDBJ databases">
        <authorList>
            <person name="Devillers Hugo."/>
        </authorList>
    </citation>
    <scope>NUCLEOTIDE SEQUENCE [LARGE SCALE GENOMIC DNA]</scope>
</reference>
<dbReference type="Proteomes" id="UP000191144">
    <property type="component" value="Chromosome H"/>
</dbReference>
<keyword evidence="4" id="KW-1185">Reference proteome</keyword>
<dbReference type="GO" id="GO:0005829">
    <property type="term" value="C:cytosol"/>
    <property type="evidence" value="ECO:0007669"/>
    <property type="project" value="TreeGrafter"/>
</dbReference>
<evidence type="ECO:0000259" key="2">
    <source>
        <dbReference type="Pfam" id="PF10193"/>
    </source>
</evidence>
<dbReference type="PANTHER" id="PTHR15830:SF10">
    <property type="entry name" value="TELOMERE LENGTH REGULATION PROTEIN TEL2 HOMOLOG"/>
    <property type="match status" value="1"/>
</dbReference>
<dbReference type="GO" id="GO:0051083">
    <property type="term" value="P:'de novo' cotranslational protein folding"/>
    <property type="evidence" value="ECO:0007669"/>
    <property type="project" value="TreeGrafter"/>
</dbReference>
<accession>A0A1G4KIH8</accession>
<dbReference type="GO" id="GO:0051879">
    <property type="term" value="F:Hsp90 protein binding"/>
    <property type="evidence" value="ECO:0007669"/>
    <property type="project" value="TreeGrafter"/>
</dbReference>
<dbReference type="GO" id="GO:0042162">
    <property type="term" value="F:telomeric DNA binding"/>
    <property type="evidence" value="ECO:0007669"/>
    <property type="project" value="TreeGrafter"/>
</dbReference>